<dbReference type="GeneID" id="5004403"/>
<gene>
    <name evidence="3" type="ORF">OSTLU_17401</name>
</gene>
<dbReference type="HOGENOM" id="CLU_1381238_0_0_1"/>
<dbReference type="Proteomes" id="UP000001568">
    <property type="component" value="Chromosome 11"/>
</dbReference>
<evidence type="ECO:0000313" key="4">
    <source>
        <dbReference type="Proteomes" id="UP000001568"/>
    </source>
</evidence>
<proteinExistence type="predicted"/>
<keyword evidence="1" id="KW-0175">Coiled coil</keyword>
<evidence type="ECO:0000259" key="2">
    <source>
        <dbReference type="PROSITE" id="PS50222"/>
    </source>
</evidence>
<feature type="coiled-coil region" evidence="1">
    <location>
        <begin position="1"/>
        <end position="28"/>
    </location>
</feature>
<keyword evidence="4" id="KW-1185">Reference proteome</keyword>
<dbReference type="Gene3D" id="1.10.238.10">
    <property type="entry name" value="EF-hand"/>
    <property type="match status" value="1"/>
</dbReference>
<dbReference type="eggNOG" id="KOG0768">
    <property type="taxonomic scope" value="Eukaryota"/>
</dbReference>
<dbReference type="PROSITE" id="PS50222">
    <property type="entry name" value="EF_HAND_2"/>
    <property type="match status" value="1"/>
</dbReference>
<dbReference type="OrthoDB" id="276989at2759"/>
<evidence type="ECO:0000256" key="1">
    <source>
        <dbReference type="SAM" id="Coils"/>
    </source>
</evidence>
<organism evidence="3 4">
    <name type="scientific">Ostreococcus lucimarinus (strain CCE9901)</name>
    <dbReference type="NCBI Taxonomy" id="436017"/>
    <lineage>
        <taxon>Eukaryota</taxon>
        <taxon>Viridiplantae</taxon>
        <taxon>Chlorophyta</taxon>
        <taxon>Mamiellophyceae</taxon>
        <taxon>Mamiellales</taxon>
        <taxon>Bathycoccaceae</taxon>
        <taxon>Ostreococcus</taxon>
    </lineage>
</organism>
<dbReference type="RefSeq" id="XP_001420351.1">
    <property type="nucleotide sequence ID" value="XM_001420314.1"/>
</dbReference>
<dbReference type="SUPFAM" id="SSF47473">
    <property type="entry name" value="EF-hand"/>
    <property type="match status" value="1"/>
</dbReference>
<dbReference type="EMBL" id="CP000591">
    <property type="protein sequence ID" value="ABO98644.1"/>
    <property type="molecule type" value="Genomic_DNA"/>
</dbReference>
<feature type="domain" description="EF-hand" evidence="2">
    <location>
        <begin position="69"/>
        <end position="104"/>
    </location>
</feature>
<accession>A4S4Y7</accession>
<sequence length="198" mass="22967">MESTKMDAEALREKLVAVREKTQEAMKKIEVPKVEDLRMLIEDIRQEQTEAKYHPDRRRLESVADFFAYTEEEGRKFFDEVDRSKKGKLTLDDLKFAMKKRNLPQSYAKSFMEKAKGPKIFARTITWGDFQSVMNERESTMLRTFNSMSASRNGLLKTSDVKQVLEGLGLAATDENARAMVRHLRGSSEYSRQGYVTY</sequence>
<protein>
    <submittedName>
        <fullName evidence="3">MC family transporter</fullName>
    </submittedName>
</protein>
<evidence type="ECO:0000313" key="3">
    <source>
        <dbReference type="EMBL" id="ABO98644.1"/>
    </source>
</evidence>
<dbReference type="InterPro" id="IPR002048">
    <property type="entry name" value="EF_hand_dom"/>
</dbReference>
<dbReference type="STRING" id="436017.A4S4Y7"/>
<dbReference type="GO" id="GO:0005509">
    <property type="term" value="F:calcium ion binding"/>
    <property type="evidence" value="ECO:0007669"/>
    <property type="project" value="InterPro"/>
</dbReference>
<dbReference type="AlphaFoldDB" id="A4S4Y7"/>
<reference evidence="3 4" key="1">
    <citation type="journal article" date="2007" name="Proc. Natl. Acad. Sci. U.S.A.">
        <title>The tiny eukaryote Ostreococcus provides genomic insights into the paradox of plankton speciation.</title>
        <authorList>
            <person name="Palenik B."/>
            <person name="Grimwood J."/>
            <person name="Aerts A."/>
            <person name="Rouze P."/>
            <person name="Salamov A."/>
            <person name="Putnam N."/>
            <person name="Dupont C."/>
            <person name="Jorgensen R."/>
            <person name="Derelle E."/>
            <person name="Rombauts S."/>
            <person name="Zhou K."/>
            <person name="Otillar R."/>
            <person name="Merchant S.S."/>
            <person name="Podell S."/>
            <person name="Gaasterland T."/>
            <person name="Napoli C."/>
            <person name="Gendler K."/>
            <person name="Manuell A."/>
            <person name="Tai V."/>
            <person name="Vallon O."/>
            <person name="Piganeau G."/>
            <person name="Jancek S."/>
            <person name="Heijde M."/>
            <person name="Jabbari K."/>
            <person name="Bowler C."/>
            <person name="Lohr M."/>
            <person name="Robbens S."/>
            <person name="Werner G."/>
            <person name="Dubchak I."/>
            <person name="Pazour G.J."/>
            <person name="Ren Q."/>
            <person name="Paulsen I."/>
            <person name="Delwiche C."/>
            <person name="Schmutz J."/>
            <person name="Rokhsar D."/>
            <person name="Van de Peer Y."/>
            <person name="Moreau H."/>
            <person name="Grigoriev I.V."/>
        </authorList>
    </citation>
    <scope>NUCLEOTIDE SEQUENCE [LARGE SCALE GENOMIC DNA]</scope>
    <source>
        <strain evidence="3 4">CCE9901</strain>
    </source>
</reference>
<dbReference type="InterPro" id="IPR011992">
    <property type="entry name" value="EF-hand-dom_pair"/>
</dbReference>
<feature type="non-terminal residue" evidence="3">
    <location>
        <position position="198"/>
    </location>
</feature>
<name>A4S4Y7_OSTLU</name>
<dbReference type="KEGG" id="olu:OSTLU_17401"/>
<dbReference type="Gramene" id="ABO98644">
    <property type="protein sequence ID" value="ABO98644"/>
    <property type="gene ID" value="OSTLU_17401"/>
</dbReference>